<feature type="region of interest" description="Disordered" evidence="1">
    <location>
        <begin position="419"/>
        <end position="458"/>
    </location>
</feature>
<reference evidence="4" key="1">
    <citation type="journal article" date="2018" name="PLoS Negl. Trop. Dis.">
        <title>An insight into the salivary gland and fat body transcriptome of Panstrongylus lignarius (Hemiptera: Heteroptera), the main vector of Chagas disease in Peru.</title>
        <authorList>
            <person name="Nevoa J.C."/>
            <person name="Mendes M.T."/>
            <person name="da Silva M.V."/>
            <person name="Soares S.C."/>
            <person name="Oliveira C.J.F."/>
            <person name="Ribeiro J.M.C."/>
        </authorList>
    </citation>
    <scope>NUCLEOTIDE SEQUENCE</scope>
</reference>
<name>A0A224X697_9HEMI</name>
<protein>
    <submittedName>
        <fullName evidence="4">Putative dosage compensation complex subunit mle</fullName>
    </submittedName>
</protein>
<proteinExistence type="predicted"/>
<dbReference type="EMBL" id="GFTR01008429">
    <property type="protein sequence ID" value="JAW07997.1"/>
    <property type="molecule type" value="Transcribed_RNA"/>
</dbReference>
<evidence type="ECO:0000256" key="2">
    <source>
        <dbReference type="SAM" id="Phobius"/>
    </source>
</evidence>
<feature type="signal peptide" evidence="3">
    <location>
        <begin position="1"/>
        <end position="22"/>
    </location>
</feature>
<feature type="compositionally biased region" description="Polar residues" evidence="1">
    <location>
        <begin position="317"/>
        <end position="336"/>
    </location>
</feature>
<evidence type="ECO:0000256" key="1">
    <source>
        <dbReference type="SAM" id="MobiDB-lite"/>
    </source>
</evidence>
<organism evidence="4">
    <name type="scientific">Panstrongylus lignarius</name>
    <dbReference type="NCBI Taxonomy" id="156445"/>
    <lineage>
        <taxon>Eukaryota</taxon>
        <taxon>Metazoa</taxon>
        <taxon>Ecdysozoa</taxon>
        <taxon>Arthropoda</taxon>
        <taxon>Hexapoda</taxon>
        <taxon>Insecta</taxon>
        <taxon>Pterygota</taxon>
        <taxon>Neoptera</taxon>
        <taxon>Paraneoptera</taxon>
        <taxon>Hemiptera</taxon>
        <taxon>Heteroptera</taxon>
        <taxon>Panheteroptera</taxon>
        <taxon>Cimicomorpha</taxon>
        <taxon>Reduviidae</taxon>
        <taxon>Triatominae</taxon>
        <taxon>Panstrongylus</taxon>
    </lineage>
</organism>
<feature type="compositionally biased region" description="Low complexity" evidence="1">
    <location>
        <begin position="421"/>
        <end position="431"/>
    </location>
</feature>
<accession>A0A224X697</accession>
<feature type="transmembrane region" description="Helical" evidence="2">
    <location>
        <begin position="977"/>
        <end position="998"/>
    </location>
</feature>
<keyword evidence="2" id="KW-0472">Membrane</keyword>
<keyword evidence="3" id="KW-0732">Signal</keyword>
<feature type="chain" id="PRO_5013370571" evidence="3">
    <location>
        <begin position="23"/>
        <end position="1002"/>
    </location>
</feature>
<sequence>MKASFILVLLSLIVFNYTAALAFQNDDEVHPNIPISLLDCYNSNYITTRDNLLPMTVNTLIALVRKIEDAVGTNMDVRTMSSAILSTFRFDGIVYKPQLDPRGIPFSVEGNEFALWKLLHEKIIAKTGFFIPNGTLTWVEKCTLHRMLSMSVDPYDRGDGDEPCSKIDRIQLWNIRYPRDISKLDDVEMVPIAVGGESRIINESPDQDQAGNFVQDLSNGYPRSSCPIENGVIRNQFGGTLAPGIVLAGIAAGSQPQSIPSTNLFSMQPRGGLKRKNFPSQPNYPTNSYNRNFPNNPNFKSNINTYASSYANPQSRINFDSQYGRGNSGVGSSNPYRGSGGIYGSSGGTYLASSGSYGGSGGSYGNSGGSGGSYGNSGGSGGSYGNSGGSGGSYGGSGGSYGGGGGSYGGSGGSYGGGNPYGDRGVPNNPNGGRGVGGAVPGFSGNNPKPEDPLPIPSNIDNKFASTMAGELAYVAIWMGPLRGGMQVGINGGWNDTIMPKYYFQKGSVRDALTDARIRGSIDGLLLASNMENWINSVRGNLKLSQLLNMYYSTKGVFSTDVKSCKRRDFFEQIAPINVLKDQSYATAYALSELAPYVLPQLPVYTSNAADFVRSYIPTLQDPSCPADTSNTPKPAPVMDLTVVVDFNWQFVDMLRILQYFVDHLELWQFGGNFTLINGKDGSVIIESSHSPLDLFQNLTYYAYGTGGFDFTKILSQLKIRYQNKLEYDKQQFLGGGIPRIVLFMPYSPSTMSDSEKWSAKNRIQYFAQNIPDVKFFYLVSGSRNSYSEFTDKPDKDIFVMTPGSDIPSSLDPLINALITTPRRIIDPNCGKYWSGSWYNEVTLNGYLDSGEIHYYRVHPNYFFRGVNATITILTEGNAPVLTVCNSRDNPLPIANLSRTESVTCKQITGGNRYELSISSSFCNSVYYAFQCKPFYFSVANTQAPSKSQIIASCTDQGCRDPDMAKYTIRHVGLSCYSGVSSLIISIPLVLISLLVNFSKIL</sequence>
<keyword evidence="2" id="KW-1133">Transmembrane helix</keyword>
<evidence type="ECO:0000256" key="3">
    <source>
        <dbReference type="SAM" id="SignalP"/>
    </source>
</evidence>
<evidence type="ECO:0000313" key="4">
    <source>
        <dbReference type="EMBL" id="JAW07997.1"/>
    </source>
</evidence>
<keyword evidence="2" id="KW-0812">Transmembrane</keyword>
<feature type="region of interest" description="Disordered" evidence="1">
    <location>
        <begin position="317"/>
        <end position="338"/>
    </location>
</feature>
<dbReference type="AlphaFoldDB" id="A0A224X697"/>